<dbReference type="EMBL" id="ABDG02000026">
    <property type="protein sequence ID" value="EHK42353.1"/>
    <property type="molecule type" value="Genomic_DNA"/>
</dbReference>
<evidence type="ECO:0000313" key="1">
    <source>
        <dbReference type="EMBL" id="EHK42353.1"/>
    </source>
</evidence>
<comment type="caution">
    <text evidence="1">The sequence shown here is derived from an EMBL/GenBank/DDBJ whole genome shotgun (WGS) entry which is preliminary data.</text>
</comment>
<gene>
    <name evidence="1" type="ORF">TRIATDRAFT_275838</name>
</gene>
<accession>G9P0I2</accession>
<name>G9P0I2_HYPAI</name>
<evidence type="ECO:0000313" key="2">
    <source>
        <dbReference type="Proteomes" id="UP000005426"/>
    </source>
</evidence>
<dbReference type="HOGENOM" id="CLU_1053948_0_0_1"/>
<keyword evidence="2" id="KW-1185">Reference proteome</keyword>
<dbReference type="OrthoDB" id="5231148at2759"/>
<sequence length="264" mass="29773">MKPSSLSRIELRYHALMINQYITPNLGSAMRNIKIESTPGKPGGHLTGSLNLPSITIGPLHDEWKSFGWPSYCDYNEAVFNPSKGTVDFTINNNLTEDITDAAVFEYKSDPVTCTWDGVSIVGPQPKIEEHGKVELLFKWKSKGQWSGGTSEHPNLFQLTMVHDSNWTISATGAEMEEGLLDKIFNTHPGRQHVPPYYNDLKFPPVKVEMKMKALDYFLTTNLLFPGENVFYPHQLSEENRKAGLGLAFPRDMILTGEIRKSRQ</sequence>
<proteinExistence type="predicted"/>
<dbReference type="AlphaFoldDB" id="G9P0I2"/>
<dbReference type="Proteomes" id="UP000005426">
    <property type="component" value="Unassembled WGS sequence"/>
</dbReference>
<organism evidence="1 2">
    <name type="scientific">Hypocrea atroviridis (strain ATCC 20476 / IMI 206040)</name>
    <name type="common">Trichoderma atroviride</name>
    <dbReference type="NCBI Taxonomy" id="452589"/>
    <lineage>
        <taxon>Eukaryota</taxon>
        <taxon>Fungi</taxon>
        <taxon>Dikarya</taxon>
        <taxon>Ascomycota</taxon>
        <taxon>Pezizomycotina</taxon>
        <taxon>Sordariomycetes</taxon>
        <taxon>Hypocreomycetidae</taxon>
        <taxon>Hypocreales</taxon>
        <taxon>Hypocreaceae</taxon>
        <taxon>Trichoderma</taxon>
    </lineage>
</organism>
<protein>
    <submittedName>
        <fullName evidence="1">Uncharacterized protein</fullName>
    </submittedName>
</protein>
<reference evidence="1 2" key="1">
    <citation type="journal article" date="2011" name="Genome Biol.">
        <title>Comparative genome sequence analysis underscores mycoparasitism as the ancestral life style of Trichoderma.</title>
        <authorList>
            <person name="Kubicek C.P."/>
            <person name="Herrera-Estrella A."/>
            <person name="Seidl-Seiboth V."/>
            <person name="Martinez D.A."/>
            <person name="Druzhinina I.S."/>
            <person name="Thon M."/>
            <person name="Zeilinger S."/>
            <person name="Casas-Flores S."/>
            <person name="Horwitz B.A."/>
            <person name="Mukherjee P.K."/>
            <person name="Mukherjee M."/>
            <person name="Kredics L."/>
            <person name="Alcaraz L.D."/>
            <person name="Aerts A."/>
            <person name="Antal Z."/>
            <person name="Atanasova L."/>
            <person name="Cervantes-Badillo M.G."/>
            <person name="Challacombe J."/>
            <person name="Chertkov O."/>
            <person name="McCluskey K."/>
            <person name="Coulpier F."/>
            <person name="Deshpande N."/>
            <person name="von Doehren H."/>
            <person name="Ebbole D.J."/>
            <person name="Esquivel-Naranjo E.U."/>
            <person name="Fekete E."/>
            <person name="Flipphi M."/>
            <person name="Glaser F."/>
            <person name="Gomez-Rodriguez E.Y."/>
            <person name="Gruber S."/>
            <person name="Han C."/>
            <person name="Henrissat B."/>
            <person name="Hermosa R."/>
            <person name="Hernandez-Onate M."/>
            <person name="Karaffa L."/>
            <person name="Kosti I."/>
            <person name="Le Crom S."/>
            <person name="Lindquist E."/>
            <person name="Lucas S."/>
            <person name="Luebeck M."/>
            <person name="Luebeck P.S."/>
            <person name="Margeot A."/>
            <person name="Metz B."/>
            <person name="Misra M."/>
            <person name="Nevalainen H."/>
            <person name="Omann M."/>
            <person name="Packer N."/>
            <person name="Perrone G."/>
            <person name="Uresti-Rivera E.E."/>
            <person name="Salamov A."/>
            <person name="Schmoll M."/>
            <person name="Seiboth B."/>
            <person name="Shapiro H."/>
            <person name="Sukno S."/>
            <person name="Tamayo-Ramos J.A."/>
            <person name="Tisch D."/>
            <person name="Wiest A."/>
            <person name="Wilkinson H.H."/>
            <person name="Zhang M."/>
            <person name="Coutinho P.M."/>
            <person name="Kenerley C.M."/>
            <person name="Monte E."/>
            <person name="Baker S.E."/>
            <person name="Grigoriev I.V."/>
        </authorList>
    </citation>
    <scope>NUCLEOTIDE SEQUENCE [LARGE SCALE GENOMIC DNA]</scope>
    <source>
        <strain evidence="2">ATCC 20476 / IMI 206040</strain>
    </source>
</reference>